<feature type="transmembrane region" description="Helical" evidence="1">
    <location>
        <begin position="33"/>
        <end position="52"/>
    </location>
</feature>
<feature type="transmembrane region" description="Helical" evidence="1">
    <location>
        <begin position="205"/>
        <end position="225"/>
    </location>
</feature>
<evidence type="ECO:0000313" key="4">
    <source>
        <dbReference type="Proteomes" id="UP001165283"/>
    </source>
</evidence>
<gene>
    <name evidence="3" type="ORF">KDL28_17465</name>
</gene>
<dbReference type="GO" id="GO:0008237">
    <property type="term" value="F:metallopeptidase activity"/>
    <property type="evidence" value="ECO:0007669"/>
    <property type="project" value="UniProtKB-KW"/>
</dbReference>
<sequence length="260" mass="27400">MSPRVFLALTYGLSWALWAVALALGGDISDPFVYGLHTVAFCGPTLVAWSLALTGRPGTRQARLSTATRWLPAAVLIGLAPAVGAAVLAPLFGGTGLDPGLFADAAARTGGWLPYVGLALLTGPLAEEFGWRGYLQPLLRRTTSARRTPFVLGLFWALWHVPLFFVVGILQHAMGLFTVQALGFFVVLVLQSVGLLYVSERLRGGVPAAVLLHLVLNMAIVLVPLDSIAVALAYVALHALIALALLRFVSPPGSATGTAR</sequence>
<evidence type="ECO:0000313" key="3">
    <source>
        <dbReference type="EMBL" id="MCO1656850.1"/>
    </source>
</evidence>
<dbReference type="PANTHER" id="PTHR35797:SF1">
    <property type="entry name" value="PROTEASE"/>
    <property type="match status" value="1"/>
</dbReference>
<dbReference type="EMBL" id="JAGSOV010000037">
    <property type="protein sequence ID" value="MCO1656850.1"/>
    <property type="molecule type" value="Genomic_DNA"/>
</dbReference>
<reference evidence="3" key="1">
    <citation type="submission" date="2021-04" db="EMBL/GenBank/DDBJ databases">
        <title>Pseudonocardia sp. nov., isolated from sandy soil of mangrove forest.</title>
        <authorList>
            <person name="Zan Z."/>
            <person name="Huang R."/>
            <person name="Liu W."/>
        </authorList>
    </citation>
    <scope>NUCLEOTIDE SEQUENCE</scope>
    <source>
        <strain evidence="3">S2-4</strain>
    </source>
</reference>
<dbReference type="InterPro" id="IPR042150">
    <property type="entry name" value="MmRce1-like"/>
</dbReference>
<proteinExistence type="predicted"/>
<feature type="transmembrane region" description="Helical" evidence="1">
    <location>
        <begin position="176"/>
        <end position="198"/>
    </location>
</feature>
<keyword evidence="1" id="KW-0812">Transmembrane</keyword>
<dbReference type="Pfam" id="PF02517">
    <property type="entry name" value="Rce1-like"/>
    <property type="match status" value="1"/>
</dbReference>
<keyword evidence="4" id="KW-1185">Reference proteome</keyword>
<keyword evidence="3" id="KW-0645">Protease</keyword>
<name>A0ABT1A1I3_9PSEU</name>
<feature type="transmembrane region" description="Helical" evidence="1">
    <location>
        <begin position="73"/>
        <end position="92"/>
    </location>
</feature>
<dbReference type="PANTHER" id="PTHR35797">
    <property type="entry name" value="PROTEASE-RELATED"/>
    <property type="match status" value="1"/>
</dbReference>
<keyword evidence="1" id="KW-0472">Membrane</keyword>
<accession>A0ABT1A1I3</accession>
<dbReference type="Proteomes" id="UP001165283">
    <property type="component" value="Unassembled WGS sequence"/>
</dbReference>
<keyword evidence="3" id="KW-0482">Metalloprotease</keyword>
<dbReference type="RefSeq" id="WP_252439944.1">
    <property type="nucleotide sequence ID" value="NZ_JAGSOV010000037.1"/>
</dbReference>
<protein>
    <submittedName>
        <fullName evidence="3">CPBP family intramembrane metalloprotease</fullName>
    </submittedName>
</protein>
<organism evidence="3 4">
    <name type="scientific">Pseudonocardia humida</name>
    <dbReference type="NCBI Taxonomy" id="2800819"/>
    <lineage>
        <taxon>Bacteria</taxon>
        <taxon>Bacillati</taxon>
        <taxon>Actinomycetota</taxon>
        <taxon>Actinomycetes</taxon>
        <taxon>Pseudonocardiales</taxon>
        <taxon>Pseudonocardiaceae</taxon>
        <taxon>Pseudonocardia</taxon>
    </lineage>
</organism>
<feature type="transmembrane region" description="Helical" evidence="1">
    <location>
        <begin position="112"/>
        <end position="129"/>
    </location>
</feature>
<feature type="domain" description="CAAX prenyl protease 2/Lysostaphin resistance protein A-like" evidence="2">
    <location>
        <begin position="112"/>
        <end position="218"/>
    </location>
</feature>
<evidence type="ECO:0000259" key="2">
    <source>
        <dbReference type="Pfam" id="PF02517"/>
    </source>
</evidence>
<keyword evidence="1" id="KW-1133">Transmembrane helix</keyword>
<keyword evidence="3" id="KW-0378">Hydrolase</keyword>
<feature type="transmembrane region" description="Helical" evidence="1">
    <location>
        <begin position="231"/>
        <end position="250"/>
    </location>
</feature>
<feature type="transmembrane region" description="Helical" evidence="1">
    <location>
        <begin position="150"/>
        <end position="170"/>
    </location>
</feature>
<evidence type="ECO:0000256" key="1">
    <source>
        <dbReference type="SAM" id="Phobius"/>
    </source>
</evidence>
<dbReference type="InterPro" id="IPR003675">
    <property type="entry name" value="Rce1/LyrA-like_dom"/>
</dbReference>
<comment type="caution">
    <text evidence="3">The sequence shown here is derived from an EMBL/GenBank/DDBJ whole genome shotgun (WGS) entry which is preliminary data.</text>
</comment>